<evidence type="ECO:0000259" key="2">
    <source>
        <dbReference type="PROSITE" id="PS50850"/>
    </source>
</evidence>
<feature type="transmembrane region" description="Helical" evidence="1">
    <location>
        <begin position="47"/>
        <end position="69"/>
    </location>
</feature>
<feature type="domain" description="Major facilitator superfamily (MFS) profile" evidence="2">
    <location>
        <begin position="1"/>
        <end position="109"/>
    </location>
</feature>
<reference evidence="3" key="1">
    <citation type="submission" date="2019-08" db="EMBL/GenBank/DDBJ databases">
        <authorList>
            <person name="Kucharzyk K."/>
            <person name="Murdoch R.W."/>
            <person name="Higgins S."/>
            <person name="Loffler F."/>
        </authorList>
    </citation>
    <scope>NUCLEOTIDE SEQUENCE</scope>
</reference>
<protein>
    <recommendedName>
        <fullName evidence="2">Major facilitator superfamily (MFS) profile domain-containing protein</fullName>
    </recommendedName>
</protein>
<dbReference type="AlphaFoldDB" id="A0A645ILC1"/>
<comment type="caution">
    <text evidence="3">The sequence shown here is derived from an EMBL/GenBank/DDBJ whole genome shotgun (WGS) entry which is preliminary data.</text>
</comment>
<dbReference type="GO" id="GO:0022857">
    <property type="term" value="F:transmembrane transporter activity"/>
    <property type="evidence" value="ECO:0007669"/>
    <property type="project" value="InterPro"/>
</dbReference>
<evidence type="ECO:0000313" key="3">
    <source>
        <dbReference type="EMBL" id="MPN51826.1"/>
    </source>
</evidence>
<feature type="transmembrane region" description="Helical" evidence="1">
    <location>
        <begin position="6"/>
        <end position="26"/>
    </location>
</feature>
<dbReference type="InterPro" id="IPR011701">
    <property type="entry name" value="MFS"/>
</dbReference>
<gene>
    <name evidence="3" type="ORF">SDC9_199475</name>
</gene>
<dbReference type="SUPFAM" id="SSF103473">
    <property type="entry name" value="MFS general substrate transporter"/>
    <property type="match status" value="1"/>
</dbReference>
<keyword evidence="1" id="KW-0472">Membrane</keyword>
<proteinExistence type="predicted"/>
<dbReference type="InterPro" id="IPR036259">
    <property type="entry name" value="MFS_trans_sf"/>
</dbReference>
<keyword evidence="1" id="KW-0812">Transmembrane</keyword>
<name>A0A645ILC1_9ZZZZ</name>
<dbReference type="PROSITE" id="PS50850">
    <property type="entry name" value="MFS"/>
    <property type="match status" value="1"/>
</dbReference>
<dbReference type="InterPro" id="IPR020846">
    <property type="entry name" value="MFS_dom"/>
</dbReference>
<evidence type="ECO:0000256" key="1">
    <source>
        <dbReference type="SAM" id="Phobius"/>
    </source>
</evidence>
<sequence>MLYFVTTPLLFIVSSVIWSIGEILVYTNQSIFILSQTPISHRGRFNAVLPLITGAGRAVGPAIMGKFITLTEIKAAWLLIMVLISLASIIMYFLQLPSKRSFRKSFKTE</sequence>
<dbReference type="EMBL" id="VSSQ01117328">
    <property type="protein sequence ID" value="MPN51826.1"/>
    <property type="molecule type" value="Genomic_DNA"/>
</dbReference>
<keyword evidence="1" id="KW-1133">Transmembrane helix</keyword>
<organism evidence="3">
    <name type="scientific">bioreactor metagenome</name>
    <dbReference type="NCBI Taxonomy" id="1076179"/>
    <lineage>
        <taxon>unclassified sequences</taxon>
        <taxon>metagenomes</taxon>
        <taxon>ecological metagenomes</taxon>
    </lineage>
</organism>
<dbReference type="Gene3D" id="1.20.1250.20">
    <property type="entry name" value="MFS general substrate transporter like domains"/>
    <property type="match status" value="1"/>
</dbReference>
<dbReference type="Pfam" id="PF07690">
    <property type="entry name" value="MFS_1"/>
    <property type="match status" value="1"/>
</dbReference>
<feature type="transmembrane region" description="Helical" evidence="1">
    <location>
        <begin position="75"/>
        <end position="94"/>
    </location>
</feature>
<accession>A0A645ILC1</accession>